<organism evidence="3 4">
    <name type="scientific">Crotalaria pallida</name>
    <name type="common">Smooth rattlebox</name>
    <name type="synonym">Crotalaria striata</name>
    <dbReference type="NCBI Taxonomy" id="3830"/>
    <lineage>
        <taxon>Eukaryota</taxon>
        <taxon>Viridiplantae</taxon>
        <taxon>Streptophyta</taxon>
        <taxon>Embryophyta</taxon>
        <taxon>Tracheophyta</taxon>
        <taxon>Spermatophyta</taxon>
        <taxon>Magnoliopsida</taxon>
        <taxon>eudicotyledons</taxon>
        <taxon>Gunneridae</taxon>
        <taxon>Pentapetalae</taxon>
        <taxon>rosids</taxon>
        <taxon>fabids</taxon>
        <taxon>Fabales</taxon>
        <taxon>Fabaceae</taxon>
        <taxon>Papilionoideae</taxon>
        <taxon>50 kb inversion clade</taxon>
        <taxon>genistoids sensu lato</taxon>
        <taxon>core genistoids</taxon>
        <taxon>Crotalarieae</taxon>
        <taxon>Crotalaria</taxon>
    </lineage>
</organism>
<dbReference type="PANTHER" id="PTHR23146">
    <property type="entry name" value="LEO1 PROTEIN"/>
    <property type="match status" value="1"/>
</dbReference>
<comment type="caution">
    <text evidence="3">The sequence shown here is derived from an EMBL/GenBank/DDBJ whole genome shotgun (WGS) entry which is preliminary data.</text>
</comment>
<dbReference type="EMBL" id="JAYWIO010000003">
    <property type="protein sequence ID" value="KAK7273375.1"/>
    <property type="molecule type" value="Genomic_DNA"/>
</dbReference>
<accession>A0AAN9FH19</accession>
<feature type="region of interest" description="Disordered" evidence="1">
    <location>
        <begin position="286"/>
        <end position="462"/>
    </location>
</feature>
<keyword evidence="2" id="KW-1133">Transmembrane helix</keyword>
<feature type="compositionally biased region" description="Basic residues" evidence="1">
    <location>
        <begin position="443"/>
        <end position="454"/>
    </location>
</feature>
<dbReference type="GO" id="GO:0016593">
    <property type="term" value="C:Cdc73/Paf1 complex"/>
    <property type="evidence" value="ECO:0007669"/>
    <property type="project" value="InterPro"/>
</dbReference>
<gene>
    <name evidence="3" type="ORF">RIF29_14424</name>
</gene>
<feature type="compositionally biased region" description="Basic and acidic residues" evidence="1">
    <location>
        <begin position="315"/>
        <end position="325"/>
    </location>
</feature>
<keyword evidence="2" id="KW-0472">Membrane</keyword>
<dbReference type="InterPro" id="IPR007149">
    <property type="entry name" value="Leo1"/>
</dbReference>
<name>A0AAN9FH19_CROPI</name>
<keyword evidence="2" id="KW-0812">Transmembrane</keyword>
<evidence type="ECO:0000256" key="1">
    <source>
        <dbReference type="SAM" id="MobiDB-lite"/>
    </source>
</evidence>
<evidence type="ECO:0000313" key="3">
    <source>
        <dbReference type="EMBL" id="KAK7273375.1"/>
    </source>
</evidence>
<feature type="transmembrane region" description="Helical" evidence="2">
    <location>
        <begin position="29"/>
        <end position="47"/>
    </location>
</feature>
<evidence type="ECO:0000256" key="2">
    <source>
        <dbReference type="SAM" id="Phobius"/>
    </source>
</evidence>
<sequence>MREMMMMIMKKLAKLEAEVDHPEMTKIRLGICIMFLKFVMYSVILTMKKRRWSIQFSRASSKIQIYLLWKRKVDMERVRDRGHTWAIIGVRDSTATTSSISRKGGIFRVPKRIRLGNNIVRWRTVINPDGTTSRESNARFVRWSDGSVQLLIGNEVLDTSVQDAQHDQAHLFCRHGKWIFQSQGRLLRKMRFMPSSLSSNSHRLLTALVDSRHKKGYKVKNCINDIDPEKEEEEKEKAKSQSFRANLLLHRKREKVKQIYPPTVDRRRQLSLGFLEDALDESQGLKDIPRKSSLAPAKSSRRPMELEYETDGAEDERAPSPKLAEDTEPEYEYEYEDEEEEEQDYEEEAPVIDASDEEEEDEEEEDEEEEEKEYFEEEAQVNDASDEEGEEKEHYEEEAQVDDASDEEEGEEVDLLTNLNPSKRVRNSEALSKGRDLNQIRTPPRKSTKLRRRAVVFDSDEE</sequence>
<evidence type="ECO:0000313" key="4">
    <source>
        <dbReference type="Proteomes" id="UP001372338"/>
    </source>
</evidence>
<keyword evidence="4" id="KW-1185">Reference proteome</keyword>
<dbReference type="GO" id="GO:0032968">
    <property type="term" value="P:positive regulation of transcription elongation by RNA polymerase II"/>
    <property type="evidence" value="ECO:0007669"/>
    <property type="project" value="TreeGrafter"/>
</dbReference>
<dbReference type="GO" id="GO:1990269">
    <property type="term" value="F:RNA polymerase II C-terminal domain phosphoserine binding"/>
    <property type="evidence" value="ECO:0007669"/>
    <property type="project" value="TreeGrafter"/>
</dbReference>
<dbReference type="AlphaFoldDB" id="A0AAN9FH19"/>
<feature type="compositionally biased region" description="Acidic residues" evidence="1">
    <location>
        <begin position="398"/>
        <end position="414"/>
    </location>
</feature>
<reference evidence="3 4" key="1">
    <citation type="submission" date="2024-01" db="EMBL/GenBank/DDBJ databases">
        <title>The genomes of 5 underutilized Papilionoideae crops provide insights into root nodulation and disease resistanc.</title>
        <authorList>
            <person name="Yuan L."/>
        </authorList>
    </citation>
    <scope>NUCLEOTIDE SEQUENCE [LARGE SCALE GENOMIC DNA]</scope>
    <source>
        <strain evidence="3">ZHUSHIDOU_FW_LH</strain>
        <tissue evidence="3">Leaf</tissue>
    </source>
</reference>
<dbReference type="Proteomes" id="UP001372338">
    <property type="component" value="Unassembled WGS sequence"/>
</dbReference>
<feature type="compositionally biased region" description="Acidic residues" evidence="1">
    <location>
        <begin position="326"/>
        <end position="390"/>
    </location>
</feature>
<protein>
    <submittedName>
        <fullName evidence="3">Uncharacterized protein</fullName>
    </submittedName>
</protein>
<dbReference type="GO" id="GO:0006368">
    <property type="term" value="P:transcription elongation by RNA polymerase II"/>
    <property type="evidence" value="ECO:0007669"/>
    <property type="project" value="InterPro"/>
</dbReference>
<dbReference type="PANTHER" id="PTHR23146:SF0">
    <property type="entry name" value="RNA POLYMERASE-ASSOCIATED PROTEIN LEO1"/>
    <property type="match status" value="1"/>
</dbReference>
<proteinExistence type="predicted"/>
<dbReference type="Pfam" id="PF04004">
    <property type="entry name" value="Leo1"/>
    <property type="match status" value="1"/>
</dbReference>